<gene>
    <name evidence="2" type="ORF">IFM89_029429</name>
</gene>
<dbReference type="Proteomes" id="UP000631114">
    <property type="component" value="Unassembled WGS sequence"/>
</dbReference>
<dbReference type="AlphaFoldDB" id="A0A835INC5"/>
<dbReference type="OrthoDB" id="755951at2759"/>
<name>A0A835INC5_9MAGN</name>
<feature type="region of interest" description="Disordered" evidence="1">
    <location>
        <begin position="68"/>
        <end position="87"/>
    </location>
</feature>
<proteinExistence type="predicted"/>
<keyword evidence="3" id="KW-1185">Reference proteome</keyword>
<protein>
    <submittedName>
        <fullName evidence="2">Uncharacterized protein</fullName>
    </submittedName>
</protein>
<reference evidence="2 3" key="1">
    <citation type="submission" date="2020-10" db="EMBL/GenBank/DDBJ databases">
        <title>The Coptis chinensis genome and diversification of protoberbering-type alkaloids.</title>
        <authorList>
            <person name="Wang B."/>
            <person name="Shu S."/>
            <person name="Song C."/>
            <person name="Liu Y."/>
        </authorList>
    </citation>
    <scope>NUCLEOTIDE SEQUENCE [LARGE SCALE GENOMIC DNA]</scope>
    <source>
        <strain evidence="2">HL-2020</strain>
        <tissue evidence="2">Leaf</tissue>
    </source>
</reference>
<organism evidence="2 3">
    <name type="scientific">Coptis chinensis</name>
    <dbReference type="NCBI Taxonomy" id="261450"/>
    <lineage>
        <taxon>Eukaryota</taxon>
        <taxon>Viridiplantae</taxon>
        <taxon>Streptophyta</taxon>
        <taxon>Embryophyta</taxon>
        <taxon>Tracheophyta</taxon>
        <taxon>Spermatophyta</taxon>
        <taxon>Magnoliopsida</taxon>
        <taxon>Ranunculales</taxon>
        <taxon>Ranunculaceae</taxon>
        <taxon>Coptidoideae</taxon>
        <taxon>Coptis</taxon>
    </lineage>
</organism>
<evidence type="ECO:0000313" key="3">
    <source>
        <dbReference type="Proteomes" id="UP000631114"/>
    </source>
</evidence>
<evidence type="ECO:0000313" key="2">
    <source>
        <dbReference type="EMBL" id="KAF9622145.1"/>
    </source>
</evidence>
<accession>A0A835INC5</accession>
<dbReference type="EMBL" id="JADFTS010000002">
    <property type="protein sequence ID" value="KAF9622145.1"/>
    <property type="molecule type" value="Genomic_DNA"/>
</dbReference>
<comment type="caution">
    <text evidence="2">The sequence shown here is derived from an EMBL/GenBank/DDBJ whole genome shotgun (WGS) entry which is preliminary data.</text>
</comment>
<evidence type="ECO:0000256" key="1">
    <source>
        <dbReference type="SAM" id="MobiDB-lite"/>
    </source>
</evidence>
<sequence length="87" mass="9698">MRKVSYRYSSKEIVCVVFSVGNEEWEMCGHGSDFGWIQMAEPVMELELYTKATHGSLVWHHQDADPGFGSINSSKGDVGPSRKCTGK</sequence>